<keyword evidence="1" id="KW-0732">Signal</keyword>
<dbReference type="RefSeq" id="WP_163344965.1">
    <property type="nucleotide sequence ID" value="NZ_CP048409.1"/>
</dbReference>
<reference evidence="2 3" key="1">
    <citation type="submission" date="2020-02" db="EMBL/GenBank/DDBJ databases">
        <title>Genome sequencing for Draconibacterium sp. strain M1.</title>
        <authorList>
            <person name="Park S.-J."/>
        </authorList>
    </citation>
    <scope>NUCLEOTIDE SEQUENCE [LARGE SCALE GENOMIC DNA]</scope>
    <source>
        <strain evidence="2 3">M1</strain>
    </source>
</reference>
<organism evidence="2 3">
    <name type="scientific">Draconibacterium halophilum</name>
    <dbReference type="NCBI Taxonomy" id="2706887"/>
    <lineage>
        <taxon>Bacteria</taxon>
        <taxon>Pseudomonadati</taxon>
        <taxon>Bacteroidota</taxon>
        <taxon>Bacteroidia</taxon>
        <taxon>Marinilabiliales</taxon>
        <taxon>Prolixibacteraceae</taxon>
        <taxon>Draconibacterium</taxon>
    </lineage>
</organism>
<dbReference type="Proteomes" id="UP000474630">
    <property type="component" value="Chromosome"/>
</dbReference>
<dbReference type="KEGG" id="drc:G0Q07_04500"/>
<sequence length="1465" mass="159938">MKKNYTHFKRWYCYLLLLFGALLFSYTGNAQITIDGNPSTISGEWVDVFTDGNIISSFVIDAKRLDGTDNQFTGGTKDYDLATGMYWEWGQVSDKDELTNAAVAVINDTMYFCTDRNSTSGSSEVGFWVFQDGTAPYEAGITPGFENEDKNAFFPAKVYGDMLILAKFTEGGRVPNIEVYQFDPSQKGKKRLIEATVFAEAEVSSATYLVPDYSDPVTGLNWNEYEHKDTKTSGNYYPGSFFEGRVDLLGLPIGIDLCGAWFFFESRNSHSTDAMLNDFVGGTVGASPEIDPVPDIVCVGDDAVLCVEPKEAGRDISESTFYWFMEKPDLNEEGIVILVPEDIIQESSSPCLTLVEPGVGPHSRWAAEFDKNDCCSNLVEVTATVEPRPDLTPDVLTVCENEPGGDLDGTFDLTTAVIGIDESMDVVFSVNGVPIPETVDLTTYAALNGTEVDVDADYSDNTLDCSESTTITLVVEPRPELEPDKLTVCENEPGGDLDGIFNLTSAVIGIDGSMDVVYSVNGTPIPETVDLTSYDALDGTVVNVEADYTANTLDCSESTTITLVVEPRPDLSPDELTVCENITGGELDGTFNLTSVSIGIDETMDVVYSVNGTPIPETVDLTTYAALNGTEVDVDADYADNTEDCTESTTITLHVNPNPGLTEQTAWWCEDGIPEDFNPNNYNADILDEGQDINDFTFDWDRLTDPDLPDDNSTPKETEYNVTVTDMSQPTHCQSLSKLTVTLYPLPECYVKVNKIPTKWWTSDGEVEVVAEGGTGDYTYKWYNHTEDPTHTTVIGTDAVLSDIAGVLESDLLADPPQQRPDGVLYWVEIWDGQNCFTECYEYLIPPAAALNCDVTTEPPICVDGIGLATVSVDPSNTDGPYTYMWFIGDGTGNPVGEPINTTTDTIMRHPGEYICVVTDAARYTGRPCSNEILNAEFVDIELPCPDVSPLEASCQTQDTIDGKFGTWLDGFRFNSLDDLKGIPPLTVLYYVDDVKVDNLDNVPIPDHCGGTVKVEVDVTDFCGTHKNCTHTFTVENTPKIEVDCPEPVTLGECASEATIRAQYDDWVAGFVILEAGCSGATVEGIPPLPADLCGEINLYFELDVSDDCSDDYCSSTFYKPAATPVDAYCEAGPVLADCLSDGDIEAAFQTWKGKFGYKDGCEPVTTNQEALDALDWRDFGNSVDGYNVLFRYKVSDACSNDFAECSFTVPPCDVCETAYGFYAANNECFLNTFTGSENWGWTNNFTSTGEFSIPVYAGTPVCDPTGPEWNGYEVGTATVNITSTDVTVTFALYTAFELAGYHIDDTHVYAGLLPYPQKNGENTISPGQYGNKAGDGIEVTFPTTGGVWVIAHAVVCGPPLPGPEALQSAQIPIPVTFDESTLKVYPNPFSEKVTFEFVSGVDAYGVLEIYNITGQKVARILDRPVEAGVMNRIEYEPEHDVTGIYLYRLDLDGKLQIGRIIYKE</sequence>
<gene>
    <name evidence="2" type="ORF">G0Q07_04500</name>
</gene>
<accession>A0A6C0RAK8</accession>
<name>A0A6C0RAK8_9BACT</name>
<keyword evidence="3" id="KW-1185">Reference proteome</keyword>
<dbReference type="EMBL" id="CP048409">
    <property type="protein sequence ID" value="QIA07036.1"/>
    <property type="molecule type" value="Genomic_DNA"/>
</dbReference>
<proteinExistence type="predicted"/>
<dbReference type="NCBIfam" id="TIGR04183">
    <property type="entry name" value="Por_Secre_tail"/>
    <property type="match status" value="1"/>
</dbReference>
<dbReference type="InterPro" id="IPR026444">
    <property type="entry name" value="Secre_tail"/>
</dbReference>
<evidence type="ECO:0000256" key="1">
    <source>
        <dbReference type="SAM" id="SignalP"/>
    </source>
</evidence>
<evidence type="ECO:0000313" key="2">
    <source>
        <dbReference type="EMBL" id="QIA07036.1"/>
    </source>
</evidence>
<protein>
    <submittedName>
        <fullName evidence="2">T9SS type A sorting domain-containing protein</fullName>
    </submittedName>
</protein>
<feature type="chain" id="PRO_5025576754" evidence="1">
    <location>
        <begin position="31"/>
        <end position="1465"/>
    </location>
</feature>
<evidence type="ECO:0000313" key="3">
    <source>
        <dbReference type="Proteomes" id="UP000474630"/>
    </source>
</evidence>
<feature type="signal peptide" evidence="1">
    <location>
        <begin position="1"/>
        <end position="30"/>
    </location>
</feature>